<reference evidence="2 3" key="1">
    <citation type="submission" date="2020-05" db="EMBL/GenBank/DDBJ databases">
        <authorList>
            <person name="Khan S.A."/>
            <person name="Jeon C.O."/>
            <person name="Chun B.H."/>
        </authorList>
    </citation>
    <scope>NUCLEOTIDE SEQUENCE [LARGE SCALE GENOMIC DNA]</scope>
    <source>
        <strain evidence="2 3">S1162</strain>
    </source>
</reference>
<dbReference type="PROSITE" id="PS50213">
    <property type="entry name" value="FAS1"/>
    <property type="match status" value="3"/>
</dbReference>
<accession>A0ABX1W6Z5</accession>
<evidence type="ECO:0000313" key="2">
    <source>
        <dbReference type="EMBL" id="NNU34027.1"/>
    </source>
</evidence>
<dbReference type="PANTHER" id="PTHR10900:SF77">
    <property type="entry name" value="FI19380P1"/>
    <property type="match status" value="1"/>
</dbReference>
<dbReference type="Proteomes" id="UP000566071">
    <property type="component" value="Unassembled WGS sequence"/>
</dbReference>
<feature type="domain" description="FAS1" evidence="1">
    <location>
        <begin position="299"/>
        <end position="411"/>
    </location>
</feature>
<dbReference type="EMBL" id="JABFCR010000028">
    <property type="protein sequence ID" value="NNU34027.1"/>
    <property type="molecule type" value="Genomic_DNA"/>
</dbReference>
<evidence type="ECO:0000259" key="1">
    <source>
        <dbReference type="PROSITE" id="PS50213"/>
    </source>
</evidence>
<dbReference type="SUPFAM" id="SSF82153">
    <property type="entry name" value="FAS1 domain"/>
    <property type="match status" value="3"/>
</dbReference>
<comment type="caution">
    <text evidence="2">The sequence shown here is derived from an EMBL/GenBank/DDBJ whole genome shotgun (WGS) entry which is preliminary data.</text>
</comment>
<evidence type="ECO:0000313" key="3">
    <source>
        <dbReference type="Proteomes" id="UP000566071"/>
    </source>
</evidence>
<sequence length="411" mass="43873">MQKLKSYDYPPDSASPYELITNDNNFSIFKIAVDRAGLAGLLSSNDAYTVFAPNNTAFTNAGYPQTLIQTMPVADVITPVKNHIITGKLDATTITTPKATLSGRQISVQKIGTTYYIEGGDILNKNLKTTGGYLNTINRLIYSRPTILDVITAYNANFTVAAQQYTYLQAAITRASTGSTNFTALFTGTEPYTLFAPTNDAFITAGYATVAAVQAAAPDVLGNLLKYQMIQGAKLTSAFDSVVVKAYNGTNIYFDIAKSSANITSWYANGVVFGNAGGNLTANNGVVHAVGRFFPTPITTTTLDRINSDATLTMFAALIQRASTADPKFNFTSMLSGASSYTVYAVNNTGLIAAGYANVAAINAENPEKLAAILKLHIVAKRTNNINVAEGARLILYQVQLLPLIPPAVIK</sequence>
<gene>
    <name evidence="2" type="ORF">HK413_07450</name>
</gene>
<dbReference type="SMART" id="SM00554">
    <property type="entry name" value="FAS1"/>
    <property type="match status" value="2"/>
</dbReference>
<dbReference type="InterPro" id="IPR000782">
    <property type="entry name" value="FAS1_domain"/>
</dbReference>
<protein>
    <submittedName>
        <fullName evidence="2">Fasciclin domain-containing protein</fullName>
    </submittedName>
</protein>
<dbReference type="InterPro" id="IPR036378">
    <property type="entry name" value="FAS1_dom_sf"/>
</dbReference>
<dbReference type="PANTHER" id="PTHR10900">
    <property type="entry name" value="PERIOSTIN-RELATED"/>
    <property type="match status" value="1"/>
</dbReference>
<dbReference type="RefSeq" id="WP_175269711.1">
    <property type="nucleotide sequence ID" value="NZ_JABFCR010000028.1"/>
</dbReference>
<dbReference type="InterPro" id="IPR050904">
    <property type="entry name" value="Adhesion/Biosynth-related"/>
</dbReference>
<proteinExistence type="predicted"/>
<dbReference type="Pfam" id="PF02469">
    <property type="entry name" value="Fasciclin"/>
    <property type="match status" value="2"/>
</dbReference>
<organism evidence="2 3">
    <name type="scientific">Mucilaginibacter humi</name>
    <dbReference type="NCBI Taxonomy" id="2732510"/>
    <lineage>
        <taxon>Bacteria</taxon>
        <taxon>Pseudomonadati</taxon>
        <taxon>Bacteroidota</taxon>
        <taxon>Sphingobacteriia</taxon>
        <taxon>Sphingobacteriales</taxon>
        <taxon>Sphingobacteriaceae</taxon>
        <taxon>Mucilaginibacter</taxon>
    </lineage>
</organism>
<name>A0ABX1W6Z5_9SPHI</name>
<keyword evidence="3" id="KW-1185">Reference proteome</keyword>
<feature type="domain" description="FAS1" evidence="1">
    <location>
        <begin position="13"/>
        <end position="141"/>
    </location>
</feature>
<feature type="domain" description="FAS1" evidence="1">
    <location>
        <begin position="152"/>
        <end position="294"/>
    </location>
</feature>
<dbReference type="Gene3D" id="2.30.180.10">
    <property type="entry name" value="FAS1 domain"/>
    <property type="match status" value="3"/>
</dbReference>